<proteinExistence type="predicted"/>
<reference evidence="2 3" key="1">
    <citation type="submission" date="2017-02" db="EMBL/GenBank/DDBJ databases">
        <title>Natronthermophilus aegyptiacus gen. nov.,sp. nov., an aerobic, extremely halophilic alkalithermophilic archaeon isolated from the athalassohaline Wadi An Natrun, Egypt.</title>
        <authorList>
            <person name="Zhao B."/>
        </authorList>
    </citation>
    <scope>NUCLEOTIDE SEQUENCE [LARGE SCALE GENOMIC DNA]</scope>
    <source>
        <strain evidence="2 3">CGMCC 1.3597</strain>
    </source>
</reference>
<feature type="domain" description="Aminoglycoside phosphotransferase" evidence="1">
    <location>
        <begin position="83"/>
        <end position="273"/>
    </location>
</feature>
<comment type="caution">
    <text evidence="2">The sequence shown here is derived from an EMBL/GenBank/DDBJ whole genome shotgun (WGS) entry which is preliminary data.</text>
</comment>
<dbReference type="Pfam" id="PF01636">
    <property type="entry name" value="APH"/>
    <property type="match status" value="1"/>
</dbReference>
<dbReference type="PANTHER" id="PTHR21310:SF42">
    <property type="entry name" value="BIFUNCTIONAL AAC_APH"/>
    <property type="match status" value="1"/>
</dbReference>
<sequence>MTGDESRAGYSRVPPVLERIVDTVLEAEVQSLRRPRAGSVADTAVLELAADADSPVPDRVVCKRGGASVWTGDVIEPFVCERVAAATELPVPEVLARGSLAGTDQDGEPERWALYEHLEGESPDQGDLEPAVRHQFVANAGRLLGRLHATPQESFGLETTTATDVDVGGIARASGGGLTVCAPDGWHAMDSGGALEALCSRVSVPLAGDVDCLAVLTHGDYQPSNLLVDDTGTITGVLDWGNAHITHAAYALARAECRFVDLEWSAGRLKRGERARLRQQFREGYARKGPLDVTDEMGRQLRWYKGLWLAQSLANYAHVARSTRGREQLWRQCRRLLE</sequence>
<evidence type="ECO:0000313" key="3">
    <source>
        <dbReference type="Proteomes" id="UP000196084"/>
    </source>
</evidence>
<dbReference type="SUPFAM" id="SSF56112">
    <property type="entry name" value="Protein kinase-like (PK-like)"/>
    <property type="match status" value="1"/>
</dbReference>
<gene>
    <name evidence="2" type="ORF">B2G88_14365</name>
</gene>
<protein>
    <recommendedName>
        <fullName evidence="1">Aminoglycoside phosphotransferase domain-containing protein</fullName>
    </recommendedName>
</protein>
<dbReference type="OrthoDB" id="350437at2157"/>
<organism evidence="2 3">
    <name type="scientific">Natronolimnobius baerhuensis</name>
    <dbReference type="NCBI Taxonomy" id="253108"/>
    <lineage>
        <taxon>Archaea</taxon>
        <taxon>Methanobacteriati</taxon>
        <taxon>Methanobacteriota</taxon>
        <taxon>Stenosarchaea group</taxon>
        <taxon>Halobacteria</taxon>
        <taxon>Halobacteriales</taxon>
        <taxon>Natrialbaceae</taxon>
        <taxon>Natronolimnobius</taxon>
    </lineage>
</organism>
<dbReference type="InterPro" id="IPR002575">
    <property type="entry name" value="Aminoglycoside_PTrfase"/>
</dbReference>
<name>A0A202E5R9_9EURY</name>
<evidence type="ECO:0000313" key="2">
    <source>
        <dbReference type="EMBL" id="OVE83612.1"/>
    </source>
</evidence>
<dbReference type="EMBL" id="MWPH01000003">
    <property type="protein sequence ID" value="OVE83612.1"/>
    <property type="molecule type" value="Genomic_DNA"/>
</dbReference>
<dbReference type="Proteomes" id="UP000196084">
    <property type="component" value="Unassembled WGS sequence"/>
</dbReference>
<dbReference type="PANTHER" id="PTHR21310">
    <property type="entry name" value="AMINOGLYCOSIDE PHOSPHOTRANSFERASE-RELATED-RELATED"/>
    <property type="match status" value="1"/>
</dbReference>
<evidence type="ECO:0000259" key="1">
    <source>
        <dbReference type="Pfam" id="PF01636"/>
    </source>
</evidence>
<dbReference type="InterPro" id="IPR011009">
    <property type="entry name" value="Kinase-like_dom_sf"/>
</dbReference>
<keyword evidence="3" id="KW-1185">Reference proteome</keyword>
<accession>A0A202E5R9</accession>
<dbReference type="InterPro" id="IPR051678">
    <property type="entry name" value="AGP_Transferase"/>
</dbReference>
<dbReference type="Gene3D" id="3.90.1200.10">
    <property type="match status" value="1"/>
</dbReference>
<dbReference type="AlphaFoldDB" id="A0A202E5R9"/>
<dbReference type="RefSeq" id="WP_087715141.1">
    <property type="nucleotide sequence ID" value="NZ_MWPH01000003.1"/>
</dbReference>